<dbReference type="Proteomes" id="UP001300261">
    <property type="component" value="Unassembled WGS sequence"/>
</dbReference>
<dbReference type="InterPro" id="IPR001387">
    <property type="entry name" value="Cro/C1-type_HTH"/>
</dbReference>
<sequence>MMENTHSSAAAGGTPPVGELLREWRQRRRRSQLDLALDADISQRHLSFLESGRSRPSREMVLRLAEQLAVPLREQNRLLVAAGFAPVHRERSLSDPALEAARAAVEQILKGHEPHPALAVDRHWTMVFANRAVQPLLVGIAPELLQPPVNALRLSLHPKGLAPRILNFREWRNHILVRLSHQVEISADPALQQLMDELKSYPVPASGPAGHHADTDAYGGIAVPLRLSSELGPLEFLSTTTVFGTALDITLSELAIEAFYPANSETAEAIRSLVAGG</sequence>
<dbReference type="PANTHER" id="PTHR35010:SF4">
    <property type="entry name" value="BLL5781 PROTEIN"/>
    <property type="match status" value="1"/>
</dbReference>
<evidence type="ECO:0000313" key="3">
    <source>
        <dbReference type="Proteomes" id="UP001300261"/>
    </source>
</evidence>
<dbReference type="CDD" id="cd00093">
    <property type="entry name" value="HTH_XRE"/>
    <property type="match status" value="1"/>
</dbReference>
<dbReference type="EMBL" id="JAPEVI010000003">
    <property type="protein sequence ID" value="MCX2722150.1"/>
    <property type="molecule type" value="Genomic_DNA"/>
</dbReference>
<dbReference type="Gene3D" id="3.30.450.180">
    <property type="match status" value="1"/>
</dbReference>
<dbReference type="SUPFAM" id="SSF47413">
    <property type="entry name" value="lambda repressor-like DNA-binding domains"/>
    <property type="match status" value="1"/>
</dbReference>
<protein>
    <submittedName>
        <fullName evidence="2">Helix-turn-helix transcriptional regulator</fullName>
    </submittedName>
</protein>
<feature type="domain" description="HTH cro/C1-type" evidence="1">
    <location>
        <begin position="21"/>
        <end position="75"/>
    </location>
</feature>
<dbReference type="InterPro" id="IPR041413">
    <property type="entry name" value="MLTR_LBD"/>
</dbReference>
<keyword evidence="3" id="KW-1185">Reference proteome</keyword>
<proteinExistence type="predicted"/>
<reference evidence="2 3" key="1">
    <citation type="journal article" date="2016" name="Int. J. Syst. Evol. Microbiol.">
        <title>Labrenzia salina sp. nov., isolated from the rhizosphere of the halophyte Arthrocnemum macrostachyum.</title>
        <authorList>
            <person name="Camacho M."/>
            <person name="Redondo-Gomez S."/>
            <person name="Rodriguez-Llorente I."/>
            <person name="Rohde M."/>
            <person name="Sproer C."/>
            <person name="Schumann P."/>
            <person name="Klenk H.P."/>
            <person name="Montero-Calasanz M.D.C."/>
        </authorList>
    </citation>
    <scope>NUCLEOTIDE SEQUENCE [LARGE SCALE GENOMIC DNA]</scope>
    <source>
        <strain evidence="2 3">DSM 29163</strain>
    </source>
</reference>
<dbReference type="SMART" id="SM00530">
    <property type="entry name" value="HTH_XRE"/>
    <property type="match status" value="1"/>
</dbReference>
<dbReference type="InterPro" id="IPR010982">
    <property type="entry name" value="Lambda_DNA-bd_dom_sf"/>
</dbReference>
<organism evidence="2 3">
    <name type="scientific">Roseibium salinum</name>
    <dbReference type="NCBI Taxonomy" id="1604349"/>
    <lineage>
        <taxon>Bacteria</taxon>
        <taxon>Pseudomonadati</taxon>
        <taxon>Pseudomonadota</taxon>
        <taxon>Alphaproteobacteria</taxon>
        <taxon>Hyphomicrobiales</taxon>
        <taxon>Stappiaceae</taxon>
        <taxon>Roseibium</taxon>
    </lineage>
</organism>
<dbReference type="PANTHER" id="PTHR35010">
    <property type="entry name" value="BLL4672 PROTEIN-RELATED"/>
    <property type="match status" value="1"/>
</dbReference>
<dbReference type="Gene3D" id="1.10.260.40">
    <property type="entry name" value="lambda repressor-like DNA-binding domains"/>
    <property type="match status" value="1"/>
</dbReference>
<gene>
    <name evidence="2" type="ORF">ON753_06980</name>
</gene>
<dbReference type="Pfam" id="PF01381">
    <property type="entry name" value="HTH_3"/>
    <property type="match status" value="1"/>
</dbReference>
<name>A0ABT3QZ83_9HYPH</name>
<accession>A0ABT3QZ83</accession>
<evidence type="ECO:0000259" key="1">
    <source>
        <dbReference type="PROSITE" id="PS50943"/>
    </source>
</evidence>
<evidence type="ECO:0000313" key="2">
    <source>
        <dbReference type="EMBL" id="MCX2722150.1"/>
    </source>
</evidence>
<dbReference type="Pfam" id="PF17765">
    <property type="entry name" value="MLTR_LBD"/>
    <property type="match status" value="1"/>
</dbReference>
<comment type="caution">
    <text evidence="2">The sequence shown here is derived from an EMBL/GenBank/DDBJ whole genome shotgun (WGS) entry which is preliminary data.</text>
</comment>
<dbReference type="PROSITE" id="PS50943">
    <property type="entry name" value="HTH_CROC1"/>
    <property type="match status" value="1"/>
</dbReference>